<dbReference type="STRING" id="365044.Pnap_3738"/>
<reference evidence="2" key="1">
    <citation type="journal article" date="2009" name="Environ. Microbiol.">
        <title>The genome of Polaromonas naphthalenivorans strain CJ2, isolated from coal tar-contaminated sediment, reveals physiological and metabolic versatility and evolution through extensive horizontal gene transfer.</title>
        <authorList>
            <person name="Yagi J.M."/>
            <person name="Sims D."/>
            <person name="Brettin T."/>
            <person name="Bruce D."/>
            <person name="Madsen E.L."/>
        </authorList>
    </citation>
    <scope>NUCLEOTIDE SEQUENCE [LARGE SCALE GENOMIC DNA]</scope>
    <source>
        <strain evidence="2">CJ2</strain>
    </source>
</reference>
<dbReference type="AlphaFoldDB" id="A1VTQ6"/>
<accession>A1VTQ6</accession>
<evidence type="ECO:0000313" key="1">
    <source>
        <dbReference type="EMBL" id="ABM39034.1"/>
    </source>
</evidence>
<evidence type="ECO:0000313" key="2">
    <source>
        <dbReference type="Proteomes" id="UP000000644"/>
    </source>
</evidence>
<dbReference type="EMBL" id="CP000529">
    <property type="protein sequence ID" value="ABM39034.1"/>
    <property type="molecule type" value="Genomic_DNA"/>
</dbReference>
<sequence>MSNPSNPSPATHWQSLLPAAMVGTEKMAFTAPALSGPVGALLAQIEAQQAAQPALAQPALALLQMAGVLAVCERAARQGQASAASAPNSAAPETAPALHAKGLQLSLRWALAEAPPRLQIELLQRLSAAGLRLPTGLLALALEAGQRSVALRPALLPVLGERGMWLARHNSYWRYASGTAASAPLETRWSEGSLAQRVELLREQRQLDPASARERLKTALPDLPAKDRAELAAVLIEGLSMDDEALLVALCKDRGADVRQTARALLVQLPDSAQTQRAIARLQPCLEKPSTLKSLLGAKWKIQAPEAAGDDWKADGLEAERPKFETMGERAWWLYQLARQVPLDWWTQHTGLTPDALVQWAAKGDWNEALVRAWLDVLRTAPDAAWCRAFLDHWPGKALKQTSAVVLALLPPAQREPYWMQTLQQISPKNVDGFTQLINQILQACPPGEQVSPALSGLLLEKLPLYLKKYYIDASLAELCCVLHSDMLPGLVRPPSEDDPLAYALRNHQPVIAARRAFSNLTPAVIPS</sequence>
<dbReference type="InterPro" id="IPR043746">
    <property type="entry name" value="DUF5691"/>
</dbReference>
<proteinExistence type="predicted"/>
<keyword evidence="2" id="KW-1185">Reference proteome</keyword>
<dbReference type="HOGENOM" id="CLU_033313_0_0_4"/>
<dbReference type="Pfam" id="PF18944">
    <property type="entry name" value="DUF5691"/>
    <property type="match status" value="1"/>
</dbReference>
<name>A1VTQ6_POLNA</name>
<organism evidence="1 2">
    <name type="scientific">Polaromonas naphthalenivorans (strain CJ2)</name>
    <dbReference type="NCBI Taxonomy" id="365044"/>
    <lineage>
        <taxon>Bacteria</taxon>
        <taxon>Pseudomonadati</taxon>
        <taxon>Pseudomonadota</taxon>
        <taxon>Betaproteobacteria</taxon>
        <taxon>Burkholderiales</taxon>
        <taxon>Comamonadaceae</taxon>
        <taxon>Polaromonas</taxon>
    </lineage>
</organism>
<dbReference type="OrthoDB" id="262508at2"/>
<dbReference type="KEGG" id="pna:Pnap_3738"/>
<gene>
    <name evidence="1" type="ordered locus">Pnap_3738</name>
</gene>
<protein>
    <submittedName>
        <fullName evidence="1">Uncharacterized protein</fullName>
    </submittedName>
</protein>
<dbReference type="eggNOG" id="COG5094">
    <property type="taxonomic scope" value="Bacteria"/>
</dbReference>
<dbReference type="RefSeq" id="WP_011803100.1">
    <property type="nucleotide sequence ID" value="NC_008781.1"/>
</dbReference>
<dbReference type="Proteomes" id="UP000000644">
    <property type="component" value="Chromosome"/>
</dbReference>